<dbReference type="RefSeq" id="WP_289414267.1">
    <property type="nucleotide sequence ID" value="NZ_JAQIBD010000004.1"/>
</dbReference>
<comment type="caution">
    <text evidence="4">The sequence shown here is derived from an EMBL/GenBank/DDBJ whole genome shotgun (WGS) entry which is preliminary data.</text>
</comment>
<dbReference type="InterPro" id="IPR032179">
    <property type="entry name" value="Cry22Aa_Ig-like"/>
</dbReference>
<dbReference type="Gene3D" id="2.60.40.10">
    <property type="entry name" value="Immunoglobulins"/>
    <property type="match status" value="3"/>
</dbReference>
<evidence type="ECO:0000256" key="1">
    <source>
        <dbReference type="ARBA" id="ARBA00022999"/>
    </source>
</evidence>
<keyword evidence="2" id="KW-0732">Signal</keyword>
<dbReference type="PANTHER" id="PTHR15127:SF32">
    <property type="entry name" value="HEAVYWEIGHT, ISOFORM A"/>
    <property type="match status" value="1"/>
</dbReference>
<feature type="domain" description="Pesticidal crystal protein Cry22Aa Ig-like" evidence="3">
    <location>
        <begin position="341"/>
        <end position="409"/>
    </location>
</feature>
<feature type="domain" description="Pesticidal crystal protein Cry22Aa Ig-like" evidence="3">
    <location>
        <begin position="259"/>
        <end position="327"/>
    </location>
</feature>
<feature type="signal peptide" evidence="2">
    <location>
        <begin position="1"/>
        <end position="21"/>
    </location>
</feature>
<evidence type="ECO:0000256" key="2">
    <source>
        <dbReference type="SAM" id="SignalP"/>
    </source>
</evidence>
<sequence>MKYSKIALSLCSVSAAFLLSACGGSGGTTVSATGTFIDAPVENLRYSCDTSGKSGVTDANGQFNCNYGDVVSFQIGAMTIGPVDFVEDMVITPYKLYPTDATAAVRLAQLIQSLDDDGDISERITIVESYANAITEDLDPTLSTFESLAQALLDNVNVTLVDRTTAKAHLAAQDTSSPVVTLQGDAQVTISVGDVYMDAGATAYDEFDGKMDPVKTGTVNTAVAGTYIITYKATDQAGNTGTISRTVIVVADTAAPVVTLNGSATVTIKVGESYTDAGATAVDDVDGVLTPVQSGSVDTSTPGSYTITWTATDNAGNVGSASRTVIVVEDTTVDTTPPVVTLNGSATVTITVGSSYIDAGATAVDNVDGVLTPVQSGSVDTSTAGTYTITWTATDNAGNTGSASRTVIVEAAQCQNVNPITGQ</sequence>
<evidence type="ECO:0000313" key="5">
    <source>
        <dbReference type="Proteomes" id="UP001169069"/>
    </source>
</evidence>
<feature type="domain" description="Pesticidal crystal protein Cry22Aa Ig-like" evidence="3">
    <location>
        <begin position="181"/>
        <end position="249"/>
    </location>
</feature>
<evidence type="ECO:0000259" key="3">
    <source>
        <dbReference type="Pfam" id="PF16403"/>
    </source>
</evidence>
<dbReference type="PROSITE" id="PS51257">
    <property type="entry name" value="PROKAR_LIPOPROTEIN"/>
    <property type="match status" value="1"/>
</dbReference>
<dbReference type="InterPro" id="IPR013783">
    <property type="entry name" value="Ig-like_fold"/>
</dbReference>
<feature type="chain" id="PRO_5046313003" evidence="2">
    <location>
        <begin position="22"/>
        <end position="423"/>
    </location>
</feature>
<keyword evidence="5" id="KW-1185">Reference proteome</keyword>
<name>A0ABT7R106_9BACT</name>
<organism evidence="4 5">
    <name type="scientific">Sulfurovum zhangzhouensis</name>
    <dbReference type="NCBI Taxonomy" id="3019067"/>
    <lineage>
        <taxon>Bacteria</taxon>
        <taxon>Pseudomonadati</taxon>
        <taxon>Campylobacterota</taxon>
        <taxon>Epsilonproteobacteria</taxon>
        <taxon>Campylobacterales</taxon>
        <taxon>Sulfurovaceae</taxon>
        <taxon>Sulfurovum</taxon>
    </lineage>
</organism>
<keyword evidence="1" id="KW-0727">SH2 domain</keyword>
<reference evidence="4" key="1">
    <citation type="submission" date="2023-01" db="EMBL/GenBank/DDBJ databases">
        <title>Sulfurovum sp. zt1-1 genome assembly.</title>
        <authorList>
            <person name="Wang J."/>
        </authorList>
    </citation>
    <scope>NUCLEOTIDE SEQUENCE</scope>
    <source>
        <strain evidence="4">Zt1-1</strain>
    </source>
</reference>
<dbReference type="PANTHER" id="PTHR15127">
    <property type="entry name" value="HEAVYWEIGHT, ISOFORM A"/>
    <property type="match status" value="1"/>
</dbReference>
<dbReference type="Pfam" id="PF16403">
    <property type="entry name" value="Bact_surface_Ig-like"/>
    <property type="match status" value="3"/>
</dbReference>
<protein>
    <submittedName>
        <fullName evidence="4">DUF5011 domain-containing protein</fullName>
    </submittedName>
</protein>
<proteinExistence type="predicted"/>
<dbReference type="InterPro" id="IPR051846">
    <property type="entry name" value="SH2_domain_adapters"/>
</dbReference>
<accession>A0ABT7R106</accession>
<dbReference type="EMBL" id="JAQIBD010000004">
    <property type="protein sequence ID" value="MDM5272454.1"/>
    <property type="molecule type" value="Genomic_DNA"/>
</dbReference>
<dbReference type="Proteomes" id="UP001169069">
    <property type="component" value="Unassembled WGS sequence"/>
</dbReference>
<evidence type="ECO:0000313" key="4">
    <source>
        <dbReference type="EMBL" id="MDM5272454.1"/>
    </source>
</evidence>
<gene>
    <name evidence="4" type="ORF">PGH07_09705</name>
</gene>